<dbReference type="InterPro" id="IPR002656">
    <property type="entry name" value="Acyl_transf_3_dom"/>
</dbReference>
<keyword evidence="1" id="KW-0472">Membrane</keyword>
<gene>
    <name evidence="4" type="ORF">C7400_10830</name>
</gene>
<feature type="transmembrane region" description="Helical" evidence="1">
    <location>
        <begin position="204"/>
        <end position="221"/>
    </location>
</feature>
<feature type="transmembrane region" description="Helical" evidence="1">
    <location>
        <begin position="174"/>
        <end position="192"/>
    </location>
</feature>
<keyword evidence="5" id="KW-1185">Reference proteome</keyword>
<feature type="transmembrane region" description="Helical" evidence="1">
    <location>
        <begin position="351"/>
        <end position="373"/>
    </location>
</feature>
<feature type="domain" description="Acyltransferase 3" evidence="2">
    <location>
        <begin position="20"/>
        <end position="336"/>
    </location>
</feature>
<dbReference type="RefSeq" id="WP_110327545.1">
    <property type="nucleotide sequence ID" value="NZ_CAJMXV010000007.1"/>
</dbReference>
<feature type="transmembrane region" description="Helical" evidence="1">
    <location>
        <begin position="228"/>
        <end position="247"/>
    </location>
</feature>
<feature type="transmembrane region" description="Helical" evidence="1">
    <location>
        <begin position="44"/>
        <end position="65"/>
    </location>
</feature>
<dbReference type="EMBL" id="QJJV01000008">
    <property type="protein sequence ID" value="PXX16224.1"/>
    <property type="molecule type" value="Genomic_DNA"/>
</dbReference>
<accession>A0ABX5MS21</accession>
<evidence type="ECO:0000259" key="3">
    <source>
        <dbReference type="Pfam" id="PF19040"/>
    </source>
</evidence>
<evidence type="ECO:0000256" key="1">
    <source>
        <dbReference type="SAM" id="Phobius"/>
    </source>
</evidence>
<keyword evidence="1" id="KW-0812">Transmembrane</keyword>
<feature type="transmembrane region" description="Helical" evidence="1">
    <location>
        <begin position="86"/>
        <end position="107"/>
    </location>
</feature>
<dbReference type="InterPro" id="IPR043968">
    <property type="entry name" value="SGNH"/>
</dbReference>
<feature type="transmembrane region" description="Helical" evidence="1">
    <location>
        <begin position="21"/>
        <end position="38"/>
    </location>
</feature>
<comment type="caution">
    <text evidence="4">The sequence shown here is derived from an EMBL/GenBank/DDBJ whole genome shotgun (WGS) entry which is preliminary data.</text>
</comment>
<sequence>MRDATHAGSHDRIPNAYRTDIDGLRAVAVLSVVLFHAFPKLVPGGFVGVDIFFVISGFLITRILLDEIKNDRFSIAAFYERRVRRIFPALITVLAFVCVAGWFILFPDELRKLAGDVVAGALFVANLRLWADTGYFDRSAAFKPLLHLWSLGVEEQFYIVWPLLLAMAHKKRRVLEIAATLFVISFVINIVLSKNHPAADFYSPASRFWELMAGSILACWRPSGLHQARSLASLIGAALIAVSVVFINESRVFPGWWAALPVAGATLIIAAGKDALINRFILSLRPAVWLGKISYPLYLWHWPLLAFSTVLAKDTPDLHVRITLVVLSVLLAWATYALIENPIRFKMPRGASIALPCAILLCIAGTGVSAQYAKHLPGGDRVAQIPDPATASEGDGHQFAGSECGPIPSSQKLLACATDSRDPPAFVMWGDSKADVMSWGFIRNSTPGNRWRLMTRPGCVPATAYETAAPNGGGTPEDCLHASELAMQSIIEDPHVKGVAIVAAARVLAQQLVPVGSSTIDPNAAEKLLVDDIEKLERAGKRVMLIVDNPTLPDPKQCMERQFVHTAIGRPITKFVRGSQVDPCVISYASHMQESANYRAMLANVHRLRPEVLIFDPTPILCDIDTGVCPISRDGKFLYSYGDHVSDYSNGMIARAMNPEIDAFMRQSIDSPTPMR</sequence>
<dbReference type="Pfam" id="PF01757">
    <property type="entry name" value="Acyl_transf_3"/>
    <property type="match status" value="1"/>
</dbReference>
<organism evidence="4 5">
    <name type="scientific">Paraburkholderia tropica</name>
    <dbReference type="NCBI Taxonomy" id="92647"/>
    <lineage>
        <taxon>Bacteria</taxon>
        <taxon>Pseudomonadati</taxon>
        <taxon>Pseudomonadota</taxon>
        <taxon>Betaproteobacteria</taxon>
        <taxon>Burkholderiales</taxon>
        <taxon>Burkholderiaceae</taxon>
        <taxon>Paraburkholderia</taxon>
    </lineage>
</organism>
<protein>
    <submittedName>
        <fullName evidence="4">Peptidoglycan/LPS O-acetylase OafA/YrhL</fullName>
    </submittedName>
</protein>
<dbReference type="InterPro" id="IPR050879">
    <property type="entry name" value="Acyltransferase_3"/>
</dbReference>
<reference evidence="4 5" key="1">
    <citation type="submission" date="2018-05" db="EMBL/GenBank/DDBJ databases">
        <title>Genomic Encyclopedia of Type Strains, Phase IV (KMG-V): Genome sequencing to study the core and pangenomes of soil and plant-associated prokaryotes.</title>
        <authorList>
            <person name="Whitman W."/>
        </authorList>
    </citation>
    <scope>NUCLEOTIDE SEQUENCE [LARGE SCALE GENOMIC DNA]</scope>
    <source>
        <strain evidence="4 5">SIr-6563</strain>
    </source>
</reference>
<evidence type="ECO:0000313" key="4">
    <source>
        <dbReference type="EMBL" id="PXX16224.1"/>
    </source>
</evidence>
<proteinExistence type="predicted"/>
<feature type="transmembrane region" description="Helical" evidence="1">
    <location>
        <begin position="253"/>
        <end position="272"/>
    </location>
</feature>
<evidence type="ECO:0000259" key="2">
    <source>
        <dbReference type="Pfam" id="PF01757"/>
    </source>
</evidence>
<dbReference type="PANTHER" id="PTHR23028:SF53">
    <property type="entry name" value="ACYL_TRANSF_3 DOMAIN-CONTAINING PROTEIN"/>
    <property type="match status" value="1"/>
</dbReference>
<feature type="transmembrane region" description="Helical" evidence="1">
    <location>
        <begin position="318"/>
        <end position="339"/>
    </location>
</feature>
<dbReference type="Proteomes" id="UP000247515">
    <property type="component" value="Unassembled WGS sequence"/>
</dbReference>
<dbReference type="Pfam" id="PF19040">
    <property type="entry name" value="SGNH"/>
    <property type="match status" value="1"/>
</dbReference>
<dbReference type="PANTHER" id="PTHR23028">
    <property type="entry name" value="ACETYLTRANSFERASE"/>
    <property type="match status" value="1"/>
</dbReference>
<name>A0ABX5MS21_9BURK</name>
<evidence type="ECO:0000313" key="5">
    <source>
        <dbReference type="Proteomes" id="UP000247515"/>
    </source>
</evidence>
<feature type="domain" description="SGNH" evidence="3">
    <location>
        <begin position="414"/>
        <end position="658"/>
    </location>
</feature>
<keyword evidence="1" id="KW-1133">Transmembrane helix</keyword>